<organism evidence="5 6">
    <name type="scientific">Lupinus luteus</name>
    <name type="common">European yellow lupine</name>
    <dbReference type="NCBI Taxonomy" id="3873"/>
    <lineage>
        <taxon>Eukaryota</taxon>
        <taxon>Viridiplantae</taxon>
        <taxon>Streptophyta</taxon>
        <taxon>Embryophyta</taxon>
        <taxon>Tracheophyta</taxon>
        <taxon>Spermatophyta</taxon>
        <taxon>Magnoliopsida</taxon>
        <taxon>eudicotyledons</taxon>
        <taxon>Gunneridae</taxon>
        <taxon>Pentapetalae</taxon>
        <taxon>rosids</taxon>
        <taxon>fabids</taxon>
        <taxon>Fabales</taxon>
        <taxon>Fabaceae</taxon>
        <taxon>Papilionoideae</taxon>
        <taxon>50 kb inversion clade</taxon>
        <taxon>genistoids sensu lato</taxon>
        <taxon>core genistoids</taxon>
        <taxon>Genisteae</taxon>
        <taxon>Lupinus</taxon>
    </lineage>
</organism>
<evidence type="ECO:0000256" key="2">
    <source>
        <dbReference type="ARBA" id="ARBA00023242"/>
    </source>
</evidence>
<evidence type="ECO:0000256" key="3">
    <source>
        <dbReference type="SAM" id="MobiDB-lite"/>
    </source>
</evidence>
<dbReference type="Proteomes" id="UP001497480">
    <property type="component" value="Unassembled WGS sequence"/>
</dbReference>
<dbReference type="PANTHER" id="PTHR33137">
    <property type="entry name" value="MEDIATOR OF RNA POLYMERASE II TRANSCRIPTION SUBUNIT 15A-RELATED"/>
    <property type="match status" value="1"/>
</dbReference>
<keyword evidence="2" id="KW-0539">Nucleus</keyword>
<comment type="caution">
    <text evidence="5">The sequence shown here is derived from an EMBL/GenBank/DDBJ whole genome shotgun (WGS) entry which is preliminary data.</text>
</comment>
<reference evidence="5 6" key="1">
    <citation type="submission" date="2024-03" db="EMBL/GenBank/DDBJ databases">
        <authorList>
            <person name="Martinez-Hernandez J."/>
        </authorList>
    </citation>
    <scope>NUCLEOTIDE SEQUENCE [LARGE SCALE GENOMIC DNA]</scope>
</reference>
<evidence type="ECO:0000259" key="4">
    <source>
        <dbReference type="Pfam" id="PF16987"/>
    </source>
</evidence>
<dbReference type="GO" id="GO:0005634">
    <property type="term" value="C:nucleus"/>
    <property type="evidence" value="ECO:0007669"/>
    <property type="project" value="UniProtKB-SubCell"/>
</dbReference>
<dbReference type="AlphaFoldDB" id="A0AAV1Y480"/>
<keyword evidence="6" id="KW-1185">Reference proteome</keyword>
<dbReference type="InterPro" id="IPR044661">
    <property type="entry name" value="MED15a/b/c-like"/>
</dbReference>
<feature type="region of interest" description="Disordered" evidence="3">
    <location>
        <begin position="392"/>
        <end position="412"/>
    </location>
</feature>
<feature type="compositionally biased region" description="Polar residues" evidence="3">
    <location>
        <begin position="224"/>
        <end position="260"/>
    </location>
</feature>
<dbReference type="Gene3D" id="1.10.246.20">
    <property type="entry name" value="Coactivator CBP, KIX domain"/>
    <property type="match status" value="1"/>
</dbReference>
<gene>
    <name evidence="5" type="ORF">LLUT_LOCUS29856</name>
</gene>
<feature type="region of interest" description="Disordered" evidence="3">
    <location>
        <begin position="224"/>
        <end position="272"/>
    </location>
</feature>
<name>A0AAV1Y480_LUPLU</name>
<proteinExistence type="predicted"/>
<evidence type="ECO:0000256" key="1">
    <source>
        <dbReference type="ARBA" id="ARBA00004123"/>
    </source>
</evidence>
<evidence type="ECO:0000313" key="6">
    <source>
        <dbReference type="Proteomes" id="UP001497480"/>
    </source>
</evidence>
<feature type="domain" description="Mediator complex subunit 15 KIX" evidence="4">
    <location>
        <begin position="23"/>
        <end position="85"/>
    </location>
</feature>
<dbReference type="InterPro" id="IPR036529">
    <property type="entry name" value="KIX_dom_sf"/>
</dbReference>
<dbReference type="Pfam" id="PF16987">
    <property type="entry name" value="KIX_2"/>
    <property type="match status" value="1"/>
</dbReference>
<accession>A0AAV1Y480</accession>
<comment type="subcellular location">
    <subcellularLocation>
        <location evidence="1">Nucleus</location>
    </subcellularLocation>
</comment>
<protein>
    <recommendedName>
        <fullName evidence="4">Mediator complex subunit 15 KIX domain-containing protein</fullName>
    </recommendedName>
</protein>
<dbReference type="GO" id="GO:0003713">
    <property type="term" value="F:transcription coactivator activity"/>
    <property type="evidence" value="ECO:0007669"/>
    <property type="project" value="InterPro"/>
</dbReference>
<dbReference type="GO" id="GO:0031490">
    <property type="term" value="F:chromatin DNA binding"/>
    <property type="evidence" value="ECO:0007669"/>
    <property type="project" value="InterPro"/>
</dbReference>
<sequence length="573" mass="63481">MEAGKSKPVKQEANIDTGRWRSEDFRKSIVKKMMNLIVQKGCPSLGQNLSGLSKCIERFEEKVYASAKDEADYIAKISAKVKALYLIPQEAESKPLVSTTSASGAGKAANIDWQEQIYEKVESSQKPKANDLENCRHIKKIIENIFAILEVNKSQINSEFKEKLDNAEKWIEYIMQRINVSSHNQGQDSADLQSGQQFVPSHSITSQEEIFERNLSPQVLRPQNYHSTRQISQPKKTPLQEQQVAKQCSNSQPEAKQMSITKGPGNAVQQQPHNALKATEGFGSINTPVIPASHKPTVASDEPGAAMQRLVKVLTSMSPETLSASIGEIREIVYLNDAIPASILLDGSSKRVQKQSEPSLIPQGRKLSRSISALTLDTSKIYASTLDSFNRMTDAKEPDSNSVTPQAKRPRNVESHTLLEEIKEINKQLIDTEVVIGGKDSIQSAAAGVAESSDGLVVKFLFSAVTVNLNLISHYADKRSIIKPLWLLVPTTYPFSSPVILDKMPLESSEDLEDLWMTAKAKLRFSLQNMNQPWSLGDIAISWEHCAREAILEYAQHNGGGTFTSKYGGWEIC</sequence>
<dbReference type="PANTHER" id="PTHR33137:SF37">
    <property type="entry name" value="MEDIATOR COMPLEX SUBUNIT 15 KIX DOMAIN-CONTAINING PROTEIN"/>
    <property type="match status" value="1"/>
</dbReference>
<evidence type="ECO:0000313" key="5">
    <source>
        <dbReference type="EMBL" id="CAL0328796.1"/>
    </source>
</evidence>
<dbReference type="InterPro" id="IPR036546">
    <property type="entry name" value="MED15_KIX"/>
</dbReference>
<dbReference type="EMBL" id="CAXHTB010000021">
    <property type="protein sequence ID" value="CAL0328796.1"/>
    <property type="molecule type" value="Genomic_DNA"/>
</dbReference>